<dbReference type="SMART" id="SM00354">
    <property type="entry name" value="HTH_LACI"/>
    <property type="match status" value="1"/>
</dbReference>
<organism evidence="6 7">
    <name type="scientific">Arthrobacter alpinus</name>
    <dbReference type="NCBI Taxonomy" id="656366"/>
    <lineage>
        <taxon>Bacteria</taxon>
        <taxon>Bacillati</taxon>
        <taxon>Actinomycetota</taxon>
        <taxon>Actinomycetes</taxon>
        <taxon>Micrococcales</taxon>
        <taxon>Micrococcaceae</taxon>
        <taxon>Arthrobacter</taxon>
    </lineage>
</organism>
<name>A0A1H5MR11_9MICC</name>
<dbReference type="CDD" id="cd06288">
    <property type="entry name" value="PBP1_sucrose_transcription_regulator"/>
    <property type="match status" value="1"/>
</dbReference>
<dbReference type="EMBL" id="FNTV01000001">
    <property type="protein sequence ID" value="SEE90808.1"/>
    <property type="molecule type" value="Genomic_DNA"/>
</dbReference>
<evidence type="ECO:0000256" key="4">
    <source>
        <dbReference type="ARBA" id="ARBA00023163"/>
    </source>
</evidence>
<keyword evidence="2" id="KW-0805">Transcription regulation</keyword>
<dbReference type="SUPFAM" id="SSF53822">
    <property type="entry name" value="Periplasmic binding protein-like I"/>
    <property type="match status" value="1"/>
</dbReference>
<dbReference type="PANTHER" id="PTHR30146:SF148">
    <property type="entry name" value="HTH-TYPE TRANSCRIPTIONAL REPRESSOR PURR-RELATED"/>
    <property type="match status" value="1"/>
</dbReference>
<dbReference type="InterPro" id="IPR046335">
    <property type="entry name" value="LacI/GalR-like_sensor"/>
</dbReference>
<dbReference type="Gene3D" id="1.10.260.40">
    <property type="entry name" value="lambda repressor-like DNA-binding domains"/>
    <property type="match status" value="1"/>
</dbReference>
<dbReference type="Pfam" id="PF13377">
    <property type="entry name" value="Peripla_BP_3"/>
    <property type="match status" value="1"/>
</dbReference>
<protein>
    <submittedName>
        <fullName evidence="6">Transcriptional regulator, LacI family</fullName>
    </submittedName>
</protein>
<dbReference type="InterPro" id="IPR010982">
    <property type="entry name" value="Lambda_DNA-bd_dom_sf"/>
</dbReference>
<sequence>MARKATSQDVADRAGVSRSAVSFVLNGRADGNIAKEKQLLILAAAKELNYTPNAVARSLQSQRTHTIGVVTDAIAGGPFAGKLLQGASSAAFDAGYLLFAIDTQRNDAREDKAFGTLINRQVDAMMFAAESLRPHHPRPAMKGIPALLVNSFDPAGAQLSIIPDEIGGGRRAAQILLDAGHTSIAYLSGGPELVATERRTQGLDAAIAKAGLPSIEAMETGWEINDGYAAAMRLLTDDGGRSPKLDRPTGVVCANDRVAVGFMMACGQLGLRVPQDVSIVGYDDDEPLARTVVPGLTTVALPHREMGEKAIELLLAELDHGAANQPGGTILIPCPVVMRGSVAAPSGGSH</sequence>
<dbReference type="InterPro" id="IPR028082">
    <property type="entry name" value="Peripla_BP_I"/>
</dbReference>
<evidence type="ECO:0000256" key="3">
    <source>
        <dbReference type="ARBA" id="ARBA00023125"/>
    </source>
</evidence>
<accession>A0A1H5MR11</accession>
<evidence type="ECO:0000256" key="1">
    <source>
        <dbReference type="ARBA" id="ARBA00022491"/>
    </source>
</evidence>
<dbReference type="AlphaFoldDB" id="A0A1H5MR11"/>
<dbReference type="PANTHER" id="PTHR30146">
    <property type="entry name" value="LACI-RELATED TRANSCRIPTIONAL REPRESSOR"/>
    <property type="match status" value="1"/>
</dbReference>
<dbReference type="RefSeq" id="WP_074712307.1">
    <property type="nucleotide sequence ID" value="NZ_FNTV01000001.1"/>
</dbReference>
<dbReference type="SUPFAM" id="SSF47413">
    <property type="entry name" value="lambda repressor-like DNA-binding domains"/>
    <property type="match status" value="1"/>
</dbReference>
<dbReference type="GO" id="GO:0000976">
    <property type="term" value="F:transcription cis-regulatory region binding"/>
    <property type="evidence" value="ECO:0007669"/>
    <property type="project" value="TreeGrafter"/>
</dbReference>
<evidence type="ECO:0000313" key="6">
    <source>
        <dbReference type="EMBL" id="SEE90808.1"/>
    </source>
</evidence>
<dbReference type="Proteomes" id="UP000182725">
    <property type="component" value="Unassembled WGS sequence"/>
</dbReference>
<evidence type="ECO:0000259" key="5">
    <source>
        <dbReference type="PROSITE" id="PS50932"/>
    </source>
</evidence>
<reference evidence="6 7" key="1">
    <citation type="submission" date="2016-10" db="EMBL/GenBank/DDBJ databases">
        <authorList>
            <person name="de Groot N.N."/>
        </authorList>
    </citation>
    <scope>NUCLEOTIDE SEQUENCE [LARGE SCALE GENOMIC DNA]</scope>
    <source>
        <strain evidence="6 7">DSM 22274</strain>
    </source>
</reference>
<dbReference type="InterPro" id="IPR000843">
    <property type="entry name" value="HTH_LacI"/>
</dbReference>
<proteinExistence type="predicted"/>
<evidence type="ECO:0000313" key="7">
    <source>
        <dbReference type="Proteomes" id="UP000182725"/>
    </source>
</evidence>
<gene>
    <name evidence="6" type="ORF">SAMN04489740_3040</name>
</gene>
<evidence type="ECO:0000256" key="2">
    <source>
        <dbReference type="ARBA" id="ARBA00023015"/>
    </source>
</evidence>
<dbReference type="Gene3D" id="3.40.50.2300">
    <property type="match status" value="2"/>
</dbReference>
<dbReference type="Pfam" id="PF00356">
    <property type="entry name" value="LacI"/>
    <property type="match status" value="1"/>
</dbReference>
<feature type="domain" description="HTH lacI-type" evidence="5">
    <location>
        <begin position="5"/>
        <end position="61"/>
    </location>
</feature>
<dbReference type="CDD" id="cd01392">
    <property type="entry name" value="HTH_LacI"/>
    <property type="match status" value="1"/>
</dbReference>
<dbReference type="GO" id="GO:0003700">
    <property type="term" value="F:DNA-binding transcription factor activity"/>
    <property type="evidence" value="ECO:0007669"/>
    <property type="project" value="TreeGrafter"/>
</dbReference>
<keyword evidence="3" id="KW-0238">DNA-binding</keyword>
<keyword evidence="4" id="KW-0804">Transcription</keyword>
<keyword evidence="1" id="KW-0678">Repressor</keyword>
<dbReference type="PROSITE" id="PS50932">
    <property type="entry name" value="HTH_LACI_2"/>
    <property type="match status" value="1"/>
</dbReference>